<dbReference type="EMBL" id="JPER01000011">
    <property type="protein sequence ID" value="KFZ30051.1"/>
    <property type="molecule type" value="Genomic_DNA"/>
</dbReference>
<name>A0A094JBT6_9GAMM</name>
<proteinExistence type="predicted"/>
<protein>
    <recommendedName>
        <fullName evidence="3">DUF4926 domain-containing protein</fullName>
    </recommendedName>
</protein>
<accession>A0A094JBT6</accession>
<evidence type="ECO:0008006" key="3">
    <source>
        <dbReference type="Google" id="ProtNLM"/>
    </source>
</evidence>
<keyword evidence="2" id="KW-1185">Reference proteome</keyword>
<evidence type="ECO:0000313" key="1">
    <source>
        <dbReference type="EMBL" id="KFZ30051.1"/>
    </source>
</evidence>
<sequence>MQTAIFSHDEAVSLIHCAVYPNTSADPSIAEIGVVVGLLDMNDEVELIVKFQSSVSQYTKSELISQFVIES</sequence>
<gene>
    <name evidence="1" type="ORF">IDSA_05770</name>
</gene>
<evidence type="ECO:0000313" key="2">
    <source>
        <dbReference type="Proteomes" id="UP000054363"/>
    </source>
</evidence>
<reference evidence="1 2" key="1">
    <citation type="submission" date="2014-06" db="EMBL/GenBank/DDBJ databases">
        <title>The draft genome sequence of Idiomarina salinarum ISL-52.</title>
        <authorList>
            <person name="Du J."/>
            <person name="Shao Z."/>
        </authorList>
    </citation>
    <scope>NUCLEOTIDE SEQUENCE [LARGE SCALE GENOMIC DNA]</scope>
    <source>
        <strain evidence="1 2">ISL-52</strain>
    </source>
</reference>
<dbReference type="AlphaFoldDB" id="A0A094JBT6"/>
<comment type="caution">
    <text evidence="1">The sequence shown here is derived from an EMBL/GenBank/DDBJ whole genome shotgun (WGS) entry which is preliminary data.</text>
</comment>
<organism evidence="1 2">
    <name type="scientific">Pseudidiomarina salinarum</name>
    <dbReference type="NCBI Taxonomy" id="435908"/>
    <lineage>
        <taxon>Bacteria</taxon>
        <taxon>Pseudomonadati</taxon>
        <taxon>Pseudomonadota</taxon>
        <taxon>Gammaproteobacteria</taxon>
        <taxon>Alteromonadales</taxon>
        <taxon>Idiomarinaceae</taxon>
        <taxon>Pseudidiomarina</taxon>
    </lineage>
</organism>
<dbReference type="Proteomes" id="UP000054363">
    <property type="component" value="Unassembled WGS sequence"/>
</dbReference>